<keyword evidence="1" id="KW-1133">Transmembrane helix</keyword>
<comment type="caution">
    <text evidence="2">The sequence shown here is derived from an EMBL/GenBank/DDBJ whole genome shotgun (WGS) entry which is preliminary data.</text>
</comment>
<evidence type="ECO:0000313" key="3">
    <source>
        <dbReference type="Proteomes" id="UP001597417"/>
    </source>
</evidence>
<reference evidence="3" key="1">
    <citation type="journal article" date="2019" name="Int. J. Syst. Evol. Microbiol.">
        <title>The Global Catalogue of Microorganisms (GCM) 10K type strain sequencing project: providing services to taxonomists for standard genome sequencing and annotation.</title>
        <authorList>
            <consortium name="The Broad Institute Genomics Platform"/>
            <consortium name="The Broad Institute Genome Sequencing Center for Infectious Disease"/>
            <person name="Wu L."/>
            <person name="Ma J."/>
        </authorList>
    </citation>
    <scope>NUCLEOTIDE SEQUENCE [LARGE SCALE GENOMIC DNA]</scope>
    <source>
        <strain evidence="3">CGMCC 4.7645</strain>
    </source>
</reference>
<name>A0ABW5FJ81_9PSEU</name>
<dbReference type="Pfam" id="PF03729">
    <property type="entry name" value="DUF308"/>
    <property type="match status" value="1"/>
</dbReference>
<keyword evidence="1" id="KW-0812">Transmembrane</keyword>
<evidence type="ECO:0000256" key="1">
    <source>
        <dbReference type="SAM" id="Phobius"/>
    </source>
</evidence>
<dbReference type="RefSeq" id="WP_378260471.1">
    <property type="nucleotide sequence ID" value="NZ_JBHUKR010000003.1"/>
</dbReference>
<keyword evidence="1" id="KW-0472">Membrane</keyword>
<accession>A0ABW5FJ81</accession>
<keyword evidence="3" id="KW-1185">Reference proteome</keyword>
<dbReference type="Proteomes" id="UP001597417">
    <property type="component" value="Unassembled WGS sequence"/>
</dbReference>
<dbReference type="InterPro" id="IPR005325">
    <property type="entry name" value="DUF308_memb"/>
</dbReference>
<sequence length="84" mass="8811">MAPWVLALATLILLLGLFWTVSGLIQIVHGIRTDTRTIAAGPWGAAAGITVLVYPGPSLLGLILFFGIGLILDGAFLVAEGIRR</sequence>
<gene>
    <name evidence="2" type="ORF">ACFSXZ_01715</name>
</gene>
<protein>
    <submittedName>
        <fullName evidence="2">DUF308 domain-containing protein</fullName>
    </submittedName>
</protein>
<feature type="transmembrane region" description="Helical" evidence="1">
    <location>
        <begin position="59"/>
        <end position="79"/>
    </location>
</feature>
<organism evidence="2 3">
    <name type="scientific">Amycolatopsis pigmentata</name>
    <dbReference type="NCBI Taxonomy" id="450801"/>
    <lineage>
        <taxon>Bacteria</taxon>
        <taxon>Bacillati</taxon>
        <taxon>Actinomycetota</taxon>
        <taxon>Actinomycetes</taxon>
        <taxon>Pseudonocardiales</taxon>
        <taxon>Pseudonocardiaceae</taxon>
        <taxon>Amycolatopsis</taxon>
    </lineage>
</organism>
<evidence type="ECO:0000313" key="2">
    <source>
        <dbReference type="EMBL" id="MFD2415035.1"/>
    </source>
</evidence>
<dbReference type="EMBL" id="JBHUKR010000003">
    <property type="protein sequence ID" value="MFD2415035.1"/>
    <property type="molecule type" value="Genomic_DNA"/>
</dbReference>
<proteinExistence type="predicted"/>